<dbReference type="EMBL" id="JBHUIT010000031">
    <property type="protein sequence ID" value="MFD2257718.1"/>
    <property type="molecule type" value="Genomic_DNA"/>
</dbReference>
<name>A0ABW5DB47_9BACT</name>
<gene>
    <name evidence="2" type="ORF">ACFSSA_13640</name>
</gene>
<comment type="caution">
    <text evidence="2">The sequence shown here is derived from an EMBL/GenBank/DDBJ whole genome shotgun (WGS) entry which is preliminary data.</text>
</comment>
<dbReference type="InterPro" id="IPR009706">
    <property type="entry name" value="DUF1287"/>
</dbReference>
<reference evidence="3" key="1">
    <citation type="journal article" date="2019" name="Int. J. Syst. Evol. Microbiol.">
        <title>The Global Catalogue of Microorganisms (GCM) 10K type strain sequencing project: providing services to taxonomists for standard genome sequencing and annotation.</title>
        <authorList>
            <consortium name="The Broad Institute Genomics Platform"/>
            <consortium name="The Broad Institute Genome Sequencing Center for Infectious Disease"/>
            <person name="Wu L."/>
            <person name="Ma J."/>
        </authorList>
    </citation>
    <scope>NUCLEOTIDE SEQUENCE [LARGE SCALE GENOMIC DNA]</scope>
    <source>
        <strain evidence="3">CGMCC 4.7106</strain>
    </source>
</reference>
<evidence type="ECO:0000256" key="1">
    <source>
        <dbReference type="SAM" id="Phobius"/>
    </source>
</evidence>
<evidence type="ECO:0000313" key="3">
    <source>
        <dbReference type="Proteomes" id="UP001597375"/>
    </source>
</evidence>
<sequence length="253" mass="28131">MARSRSGYYNAIEYIGPRPQKPKKPNFFGGWVIVAMTLGAGFFFAKPWIGSLMAAQNGPTSEQVELVIRELEHTGEIGDQLASEALKYSSKSITYDPAYYKIGYPNGDVPLSKGVAADLVVRCYREIGIDLQEKIHEDMESDYRSYPQLWTSSEPDSNIDHRRVPNLQAFFSRYGETVQPDKARDPSTYKPGDIVVWALANAETHIGIVVPGPSGEGSTPWVVHHPAGGGVKWEPSVFSHQILGHFRYPADEE</sequence>
<organism evidence="2 3">
    <name type="scientific">Luteolibacter algae</name>
    <dbReference type="NCBI Taxonomy" id="454151"/>
    <lineage>
        <taxon>Bacteria</taxon>
        <taxon>Pseudomonadati</taxon>
        <taxon>Verrucomicrobiota</taxon>
        <taxon>Verrucomicrobiia</taxon>
        <taxon>Verrucomicrobiales</taxon>
        <taxon>Verrucomicrobiaceae</taxon>
        <taxon>Luteolibacter</taxon>
    </lineage>
</organism>
<accession>A0ABW5DB47</accession>
<dbReference type="Proteomes" id="UP001597375">
    <property type="component" value="Unassembled WGS sequence"/>
</dbReference>
<dbReference type="Gene3D" id="3.90.1720.10">
    <property type="entry name" value="endopeptidase domain like (from Nostoc punctiforme)"/>
    <property type="match status" value="1"/>
</dbReference>
<keyword evidence="3" id="KW-1185">Reference proteome</keyword>
<keyword evidence="1" id="KW-0812">Transmembrane</keyword>
<keyword evidence="1" id="KW-0472">Membrane</keyword>
<protein>
    <submittedName>
        <fullName evidence="2">DUF1287 domain-containing protein</fullName>
    </submittedName>
</protein>
<proteinExistence type="predicted"/>
<evidence type="ECO:0000313" key="2">
    <source>
        <dbReference type="EMBL" id="MFD2257718.1"/>
    </source>
</evidence>
<dbReference type="Pfam" id="PF06940">
    <property type="entry name" value="DUF1287"/>
    <property type="match status" value="1"/>
</dbReference>
<keyword evidence="1" id="KW-1133">Transmembrane helix</keyword>
<feature type="transmembrane region" description="Helical" evidence="1">
    <location>
        <begin position="27"/>
        <end position="45"/>
    </location>
</feature>
<dbReference type="RefSeq" id="WP_386821062.1">
    <property type="nucleotide sequence ID" value="NZ_JBHUIT010000031.1"/>
</dbReference>